<dbReference type="PANTHER" id="PTHR44688:SF16">
    <property type="entry name" value="DNA-BINDING TRANSCRIPTIONAL ACTIVATOR DEVR_DOSR"/>
    <property type="match status" value="1"/>
</dbReference>
<proteinExistence type="predicted"/>
<evidence type="ECO:0000256" key="2">
    <source>
        <dbReference type="ARBA" id="ARBA00023125"/>
    </source>
</evidence>
<dbReference type="SUPFAM" id="SSF46894">
    <property type="entry name" value="C-terminal effector domain of the bipartite response regulators"/>
    <property type="match status" value="1"/>
</dbReference>
<keyword evidence="1" id="KW-0805">Transcription regulation</keyword>
<keyword evidence="2" id="KW-0238">DNA-binding</keyword>
<dbReference type="Gene3D" id="1.10.10.10">
    <property type="entry name" value="Winged helix-like DNA-binding domain superfamily/Winged helix DNA-binding domain"/>
    <property type="match status" value="1"/>
</dbReference>
<keyword evidence="6" id="KW-1185">Reference proteome</keyword>
<keyword evidence="3" id="KW-0804">Transcription</keyword>
<evidence type="ECO:0000313" key="5">
    <source>
        <dbReference type="EMBL" id="WAL67092.1"/>
    </source>
</evidence>
<dbReference type="Pfam" id="PF00196">
    <property type="entry name" value="GerE"/>
    <property type="match status" value="1"/>
</dbReference>
<organism evidence="5 6">
    <name type="scientific">Amycolatopsis cynarae</name>
    <dbReference type="NCBI Taxonomy" id="2995223"/>
    <lineage>
        <taxon>Bacteria</taxon>
        <taxon>Bacillati</taxon>
        <taxon>Actinomycetota</taxon>
        <taxon>Actinomycetes</taxon>
        <taxon>Pseudonocardiales</taxon>
        <taxon>Pseudonocardiaceae</taxon>
        <taxon>Amycolatopsis</taxon>
    </lineage>
</organism>
<evidence type="ECO:0000256" key="1">
    <source>
        <dbReference type="ARBA" id="ARBA00023015"/>
    </source>
</evidence>
<evidence type="ECO:0000259" key="4">
    <source>
        <dbReference type="PROSITE" id="PS50043"/>
    </source>
</evidence>
<protein>
    <submittedName>
        <fullName evidence="5">LuxR C-terminal-related transcriptional regulator</fullName>
    </submittedName>
</protein>
<feature type="domain" description="HTH luxR-type" evidence="4">
    <location>
        <begin position="46"/>
        <end position="111"/>
    </location>
</feature>
<dbReference type="EMBL" id="CP113836">
    <property type="protein sequence ID" value="WAL67092.1"/>
    <property type="molecule type" value="Genomic_DNA"/>
</dbReference>
<name>A0ABY7B569_9PSEU</name>
<dbReference type="InterPro" id="IPR000792">
    <property type="entry name" value="Tscrpt_reg_LuxR_C"/>
</dbReference>
<evidence type="ECO:0000313" key="6">
    <source>
        <dbReference type="Proteomes" id="UP001163203"/>
    </source>
</evidence>
<dbReference type="Proteomes" id="UP001163203">
    <property type="component" value="Chromosome"/>
</dbReference>
<dbReference type="CDD" id="cd06170">
    <property type="entry name" value="LuxR_C_like"/>
    <property type="match status" value="1"/>
</dbReference>
<dbReference type="RefSeq" id="WP_268757216.1">
    <property type="nucleotide sequence ID" value="NZ_CP113836.1"/>
</dbReference>
<dbReference type="PRINTS" id="PR00038">
    <property type="entry name" value="HTHLUXR"/>
</dbReference>
<accession>A0ABY7B569</accession>
<evidence type="ECO:0000256" key="3">
    <source>
        <dbReference type="ARBA" id="ARBA00023163"/>
    </source>
</evidence>
<dbReference type="PANTHER" id="PTHR44688">
    <property type="entry name" value="DNA-BINDING TRANSCRIPTIONAL ACTIVATOR DEVR_DOSR"/>
    <property type="match status" value="1"/>
</dbReference>
<dbReference type="PROSITE" id="PS50043">
    <property type="entry name" value="HTH_LUXR_2"/>
    <property type="match status" value="1"/>
</dbReference>
<dbReference type="InterPro" id="IPR016032">
    <property type="entry name" value="Sig_transdc_resp-reg_C-effctor"/>
</dbReference>
<sequence>MSTQEHRIVIRGELWPAFMAWIEANRYILRDTGGPVQRLTVAPATYKKKVPGLTSREMQILAGMARGLNNPEIGRELSIDRETVKTHASQIYKKIGVASRMDAVIYAIRQGLLIVTPGAIEPRPPERAA</sequence>
<dbReference type="SMART" id="SM00421">
    <property type="entry name" value="HTH_LUXR"/>
    <property type="match status" value="1"/>
</dbReference>
<reference evidence="5" key="1">
    <citation type="submission" date="2022-11" db="EMBL/GenBank/DDBJ databases">
        <authorList>
            <person name="Mo P."/>
        </authorList>
    </citation>
    <scope>NUCLEOTIDE SEQUENCE</scope>
    <source>
        <strain evidence="5">HUAS 11-8</strain>
    </source>
</reference>
<gene>
    <name evidence="5" type="ORF">ORV05_04710</name>
</gene>
<dbReference type="InterPro" id="IPR036388">
    <property type="entry name" value="WH-like_DNA-bd_sf"/>
</dbReference>